<evidence type="ECO:0000313" key="1">
    <source>
        <dbReference type="EMBL" id="KAK5848449.1"/>
    </source>
</evidence>
<proteinExistence type="predicted"/>
<evidence type="ECO:0000313" key="2">
    <source>
        <dbReference type="Proteomes" id="UP001346869"/>
    </source>
</evidence>
<comment type="caution">
    <text evidence="1">The sequence shown here is derived from an EMBL/GenBank/DDBJ whole genome shotgun (WGS) entry which is preliminary data.</text>
</comment>
<keyword evidence="2" id="KW-1185">Reference proteome</keyword>
<name>A0AAN7WW17_ELEMC</name>
<sequence length="79" mass="8976">METYLVTAPAPCIRCPSRDLRHSSPSLKLQGEQVRLDGDGERQEHERDYAPWDEARVTVRWLGVRGLLMVASLGKWATL</sequence>
<dbReference type="AlphaFoldDB" id="A0AAN7WW17"/>
<reference evidence="1 2" key="2">
    <citation type="journal article" date="2023" name="Mol. Biol. Evol.">
        <title>Genomics of Secondarily Temperate Adaptation in the Only Non-Antarctic Icefish.</title>
        <authorList>
            <person name="Rivera-Colon A.G."/>
            <person name="Rayamajhi N."/>
            <person name="Minhas B.F."/>
            <person name="Madrigal G."/>
            <person name="Bilyk K.T."/>
            <person name="Yoon V."/>
            <person name="Hune M."/>
            <person name="Gregory S."/>
            <person name="Cheng C.H.C."/>
            <person name="Catchen J.M."/>
        </authorList>
    </citation>
    <scope>NUCLEOTIDE SEQUENCE [LARGE SCALE GENOMIC DNA]</scope>
    <source>
        <strain evidence="1">JMC-PN-2008</strain>
    </source>
</reference>
<accession>A0AAN7WW17</accession>
<dbReference type="EMBL" id="JAUZQC010000025">
    <property type="protein sequence ID" value="KAK5848449.1"/>
    <property type="molecule type" value="Genomic_DNA"/>
</dbReference>
<protein>
    <submittedName>
        <fullName evidence="1">Uncharacterized protein</fullName>
    </submittedName>
</protein>
<reference evidence="1 2" key="1">
    <citation type="journal article" date="2023" name="Genes (Basel)">
        <title>Chromosome-Level Genome Assembly and Circadian Gene Repertoire of the Patagonia Blennie Eleginops maclovinus-The Closest Ancestral Proxy of Antarctic Cryonotothenioids.</title>
        <authorList>
            <person name="Cheng C.C."/>
            <person name="Rivera-Colon A.G."/>
            <person name="Minhas B.F."/>
            <person name="Wilson L."/>
            <person name="Rayamajhi N."/>
            <person name="Vargas-Chacoff L."/>
            <person name="Catchen J.M."/>
        </authorList>
    </citation>
    <scope>NUCLEOTIDE SEQUENCE [LARGE SCALE GENOMIC DNA]</scope>
    <source>
        <strain evidence="1">JMC-PN-2008</strain>
    </source>
</reference>
<dbReference type="Proteomes" id="UP001346869">
    <property type="component" value="Unassembled WGS sequence"/>
</dbReference>
<gene>
    <name evidence="1" type="ORF">PBY51_006062</name>
</gene>
<organism evidence="1 2">
    <name type="scientific">Eleginops maclovinus</name>
    <name type="common">Patagonian blennie</name>
    <name type="synonym">Eleginus maclovinus</name>
    <dbReference type="NCBI Taxonomy" id="56733"/>
    <lineage>
        <taxon>Eukaryota</taxon>
        <taxon>Metazoa</taxon>
        <taxon>Chordata</taxon>
        <taxon>Craniata</taxon>
        <taxon>Vertebrata</taxon>
        <taxon>Euteleostomi</taxon>
        <taxon>Actinopterygii</taxon>
        <taxon>Neopterygii</taxon>
        <taxon>Teleostei</taxon>
        <taxon>Neoteleostei</taxon>
        <taxon>Acanthomorphata</taxon>
        <taxon>Eupercaria</taxon>
        <taxon>Perciformes</taxon>
        <taxon>Notothenioidei</taxon>
        <taxon>Eleginopidae</taxon>
        <taxon>Eleginops</taxon>
    </lineage>
</organism>